<protein>
    <recommendedName>
        <fullName evidence="2">Beta-lactamase-related domain-containing protein</fullName>
    </recommendedName>
</protein>
<accession>A0ABV0F759</accession>
<keyword evidence="4" id="KW-1185">Reference proteome</keyword>
<dbReference type="RefSeq" id="WP_161869911.1">
    <property type="nucleotide sequence ID" value="NZ_MAEI02000001.1"/>
</dbReference>
<evidence type="ECO:0000256" key="1">
    <source>
        <dbReference type="ARBA" id="ARBA00022801"/>
    </source>
</evidence>
<dbReference type="Pfam" id="PF00144">
    <property type="entry name" value="Beta-lactamase"/>
    <property type="match status" value="1"/>
</dbReference>
<evidence type="ECO:0000313" key="3">
    <source>
        <dbReference type="EMBL" id="MEO1782882.1"/>
    </source>
</evidence>
<evidence type="ECO:0000313" key="4">
    <source>
        <dbReference type="Proteomes" id="UP001429357"/>
    </source>
</evidence>
<dbReference type="Proteomes" id="UP001429357">
    <property type="component" value="Unassembled WGS sequence"/>
</dbReference>
<dbReference type="InterPro" id="IPR012338">
    <property type="entry name" value="Beta-lactam/transpept-like"/>
</dbReference>
<gene>
    <name evidence="3" type="ORF">BAU18_002499</name>
</gene>
<dbReference type="EMBL" id="MAEI02000001">
    <property type="protein sequence ID" value="MEO1782882.1"/>
    <property type="molecule type" value="Genomic_DNA"/>
</dbReference>
<evidence type="ECO:0000259" key="2">
    <source>
        <dbReference type="Pfam" id="PF00144"/>
    </source>
</evidence>
<name>A0ABV0F759_9ENTE</name>
<feature type="domain" description="Beta-lactamase-related" evidence="2">
    <location>
        <begin position="16"/>
        <end position="326"/>
    </location>
</feature>
<dbReference type="PANTHER" id="PTHR43283:SF11">
    <property type="entry name" value="BETA-LACTAMASE-RELATED DOMAIN-CONTAINING PROTEIN"/>
    <property type="match status" value="1"/>
</dbReference>
<organism evidence="3 4">
    <name type="scientific">Enterococcus diestrammenae</name>
    <dbReference type="NCBI Taxonomy" id="1155073"/>
    <lineage>
        <taxon>Bacteria</taxon>
        <taxon>Bacillati</taxon>
        <taxon>Bacillota</taxon>
        <taxon>Bacilli</taxon>
        <taxon>Lactobacillales</taxon>
        <taxon>Enterococcaceae</taxon>
        <taxon>Enterococcus</taxon>
    </lineage>
</organism>
<dbReference type="InterPro" id="IPR001466">
    <property type="entry name" value="Beta-lactam-related"/>
</dbReference>
<keyword evidence="1" id="KW-0378">Hydrolase</keyword>
<comment type="caution">
    <text evidence="3">The sequence shown here is derived from an EMBL/GenBank/DDBJ whole genome shotgun (WGS) entry which is preliminary data.</text>
</comment>
<dbReference type="SUPFAM" id="SSF56601">
    <property type="entry name" value="beta-lactamase/transpeptidase-like"/>
    <property type="match status" value="1"/>
</dbReference>
<reference evidence="3 4" key="2">
    <citation type="submission" date="2024-02" db="EMBL/GenBank/DDBJ databases">
        <title>The Genome Sequence of Enterococcus diestrammenae JM9A.</title>
        <authorList>
            <person name="Earl A."/>
            <person name="Manson A."/>
            <person name="Gilmore M."/>
            <person name="Sanders J."/>
            <person name="Shea T."/>
            <person name="Howe W."/>
            <person name="Livny J."/>
            <person name="Cuomo C."/>
            <person name="Neafsey D."/>
            <person name="Birren B."/>
        </authorList>
    </citation>
    <scope>NUCLEOTIDE SEQUENCE [LARGE SCALE GENOMIC DNA]</scope>
    <source>
        <strain evidence="3 4">JM9A</strain>
    </source>
</reference>
<dbReference type="InterPro" id="IPR050789">
    <property type="entry name" value="Diverse_Enzym_Activities"/>
</dbReference>
<reference evidence="4" key="1">
    <citation type="submission" date="2016-06" db="EMBL/GenBank/DDBJ databases">
        <title>Four novel species of enterococci isolated from chicken manure.</title>
        <authorList>
            <person name="Van Tyne D."/>
        </authorList>
    </citation>
    <scope>NUCLEOTIDE SEQUENCE [LARGE SCALE GENOMIC DNA]</scope>
    <source>
        <strain evidence="4">JM9A</strain>
    </source>
</reference>
<sequence>MYPETRKQITDKRLRGVYPGVVYGFINGAGEEVVAEGLAQVLEQEVTMTAAKRFDVASLTKVICTTTVLLKLWEAGMIDWDQPLRHYLPAFGNDQITIRHLLTHTSDIWTWIPQRDQLDKRGLRAAYLQLEPGADLGQKVVYTDAGTILLGFMLEEIFGGLPVVEIFRQEVLQPLGMHHSGFLPTAEELADVVPTALLADGRLLKGVTHDPKARVLEEHAGNAGLFTDVGDLLIFSRMLLAKGALPDGTQFLKPETIQMLLQDQTPDGRGHRSLGWDLRAGGAATGQAALFHTGYTGTFLLVDVASGEAFVFLSNRVHLQDQREAYIVQRDEIIAQYQKERGAFSEKVL</sequence>
<dbReference type="PANTHER" id="PTHR43283">
    <property type="entry name" value="BETA-LACTAMASE-RELATED"/>
    <property type="match status" value="1"/>
</dbReference>
<dbReference type="Gene3D" id="3.40.710.10">
    <property type="entry name" value="DD-peptidase/beta-lactamase superfamily"/>
    <property type="match status" value="1"/>
</dbReference>
<proteinExistence type="predicted"/>